<evidence type="ECO:0000256" key="3">
    <source>
        <dbReference type="ARBA" id="ARBA00022475"/>
    </source>
</evidence>
<dbReference type="InterPro" id="IPR042217">
    <property type="entry name" value="T4SS_VirB10/TrbI"/>
</dbReference>
<evidence type="ECO:0000313" key="9">
    <source>
        <dbReference type="Proteomes" id="UP000070250"/>
    </source>
</evidence>
<evidence type="ECO:0000256" key="7">
    <source>
        <dbReference type="SAM" id="MobiDB-lite"/>
    </source>
</evidence>
<dbReference type="PATRIC" id="fig|465721.4.peg.2091"/>
<evidence type="ECO:0000256" key="5">
    <source>
        <dbReference type="ARBA" id="ARBA00022989"/>
    </source>
</evidence>
<dbReference type="OrthoDB" id="9766860at2"/>
<dbReference type="InterPro" id="IPR047695">
    <property type="entry name" value="T4SS_VirB10/PtlG"/>
</dbReference>
<evidence type="ECO:0008006" key="10">
    <source>
        <dbReference type="Google" id="ProtNLM"/>
    </source>
</evidence>
<feature type="compositionally biased region" description="Basic and acidic residues" evidence="7">
    <location>
        <begin position="223"/>
        <end position="234"/>
    </location>
</feature>
<feature type="compositionally biased region" description="Basic and acidic residues" evidence="7">
    <location>
        <begin position="1"/>
        <end position="10"/>
    </location>
</feature>
<evidence type="ECO:0000256" key="1">
    <source>
        <dbReference type="ARBA" id="ARBA00004162"/>
    </source>
</evidence>
<comment type="similarity">
    <text evidence="2">Belongs to the TrbI/VirB10 family.</text>
</comment>
<protein>
    <recommendedName>
        <fullName evidence="10">Type IV secretion system protein VirB10</fullName>
    </recommendedName>
</protein>
<evidence type="ECO:0000313" key="8">
    <source>
        <dbReference type="EMBL" id="AMN47395.1"/>
    </source>
</evidence>
<keyword evidence="4" id="KW-0812">Transmembrane</keyword>
<evidence type="ECO:0000256" key="6">
    <source>
        <dbReference type="ARBA" id="ARBA00023136"/>
    </source>
</evidence>
<dbReference type="NCBIfam" id="NF038091">
    <property type="entry name" value="T4SS_VirB10"/>
    <property type="match status" value="1"/>
</dbReference>
<dbReference type="Pfam" id="PF03743">
    <property type="entry name" value="TrbI"/>
    <property type="match status" value="1"/>
</dbReference>
<comment type="subcellular location">
    <subcellularLocation>
        <location evidence="1">Cell membrane</location>
        <topology evidence="1">Single-pass membrane protein</topology>
    </subcellularLocation>
</comment>
<dbReference type="Gene3D" id="2.40.128.260">
    <property type="entry name" value="Type IV secretion system, VirB10/TraB/TrbI"/>
    <property type="match status" value="1"/>
</dbReference>
<feature type="region of interest" description="Disordered" evidence="7">
    <location>
        <begin position="1"/>
        <end position="50"/>
    </location>
</feature>
<dbReference type="CDD" id="cd16429">
    <property type="entry name" value="VirB10"/>
    <property type="match status" value="1"/>
</dbReference>
<name>A0A127FCQ8_STEDE</name>
<organism evidence="8 9">
    <name type="scientific">Steroidobacter denitrificans</name>
    <dbReference type="NCBI Taxonomy" id="465721"/>
    <lineage>
        <taxon>Bacteria</taxon>
        <taxon>Pseudomonadati</taxon>
        <taxon>Pseudomonadota</taxon>
        <taxon>Gammaproteobacteria</taxon>
        <taxon>Steroidobacterales</taxon>
        <taxon>Steroidobacteraceae</taxon>
        <taxon>Steroidobacter</taxon>
    </lineage>
</organism>
<proteinExistence type="inferred from homology"/>
<dbReference type="InterPro" id="IPR005498">
    <property type="entry name" value="T4SS_VirB10/TraB/TrbI"/>
</dbReference>
<dbReference type="KEGG" id="sdf:ACG33_09850"/>
<evidence type="ECO:0000256" key="2">
    <source>
        <dbReference type="ARBA" id="ARBA00010265"/>
    </source>
</evidence>
<keyword evidence="9" id="KW-1185">Reference proteome</keyword>
<accession>A0A127FCQ8</accession>
<dbReference type="Proteomes" id="UP000070250">
    <property type="component" value="Chromosome"/>
</dbReference>
<keyword evidence="3" id="KW-1003">Cell membrane</keyword>
<reference evidence="8 9" key="1">
    <citation type="submission" date="2015-06" db="EMBL/GenBank/DDBJ databases">
        <title>A Comprehensive Approach to Explore the Metabolic and Phylogenetic Diversity of Bacterial Steroid Degradation in the Environment: Testosterone as an Example.</title>
        <authorList>
            <person name="Yang F.-C."/>
            <person name="Chen Y.-L."/>
            <person name="Yu C.-P."/>
            <person name="Tang S.-L."/>
            <person name="Wang P.-H."/>
            <person name="Ismail W."/>
            <person name="Wang C.-H."/>
            <person name="Yang C.-Y."/>
            <person name="Chiang Y.-R."/>
        </authorList>
    </citation>
    <scope>NUCLEOTIDE SEQUENCE [LARGE SCALE GENOMIC DNA]</scope>
    <source>
        <strain evidence="8 9">DSM 18526</strain>
    </source>
</reference>
<gene>
    <name evidence="8" type="ORF">ACG33_09850</name>
</gene>
<feature type="region of interest" description="Disordered" evidence="7">
    <location>
        <begin position="209"/>
        <end position="236"/>
    </location>
</feature>
<dbReference type="AlphaFoldDB" id="A0A127FCQ8"/>
<evidence type="ECO:0000256" key="4">
    <source>
        <dbReference type="ARBA" id="ARBA00022692"/>
    </source>
</evidence>
<dbReference type="GO" id="GO:0005886">
    <property type="term" value="C:plasma membrane"/>
    <property type="evidence" value="ECO:0007669"/>
    <property type="project" value="UniProtKB-SubCell"/>
</dbReference>
<dbReference type="EMBL" id="CP011971">
    <property type="protein sequence ID" value="AMN47395.1"/>
    <property type="molecule type" value="Genomic_DNA"/>
</dbReference>
<keyword evidence="6" id="KW-0472">Membrane</keyword>
<dbReference type="RefSeq" id="WP_066920798.1">
    <property type="nucleotide sequence ID" value="NZ_CP011971.1"/>
</dbReference>
<keyword evidence="5" id="KW-1133">Transmembrane helix</keyword>
<sequence>MNPADQDPKLQTDGFTAPEPAGEHGAQAASPGSGLPGSGRPPQPETQSAASGWIRRGFVAGERGTPSVSQAVSLQSRTSSMMSAALMIAMGLGLLGWYYTRVITRHAHAQAPASAELIDTPSLPPLAPIEPPRMVAVAHAAETAHPSGDNGIDLGSLPRMALEATAGTVGMACLPEAGSCAAETMTPARRALERRLAGAPFMLRSARGAAADPFDDPDGGSLRADDASSARGRESGAMSQLLRHDVAAVVRAQVLPTRRLLLPKGAFIDCTLETAIDSTLPGMTTCITAIDTFGADGKVVLLERGTKLVGETRGQVRQGAARVFVVWTEARTPTGVVVALDSPGTDELGRSGLPGKVERHFWDRFGAAILISMIDGAMQAAVQSAGSGNATVIYNPSSSRDILTEVLRGTIDIPPTITKAQGERIQVLVARDLDFSTVYDLQVRRQRPQSPAYEPGAAGEG</sequence>
<dbReference type="STRING" id="465721.ACG33_09850"/>